<protein>
    <recommendedName>
        <fullName evidence="6">FMN dependent NADH:quinone oxidoreductase</fullName>
        <ecNumber evidence="6">1.6.5.-</ecNumber>
    </recommendedName>
    <alternativeName>
        <fullName evidence="6">Azo-dye reductase</fullName>
    </alternativeName>
    <alternativeName>
        <fullName evidence="6">FMN-dependent NADH-azo compound oxidoreductase</fullName>
    </alternativeName>
    <alternativeName>
        <fullName evidence="6">FMN-dependent NADH-azoreductase</fullName>
        <ecNumber evidence="6">1.7.1.17</ecNumber>
    </alternativeName>
</protein>
<dbReference type="PANTHER" id="PTHR43741:SF7">
    <property type="entry name" value="FMN-DEPENDENT NADH:QUINONE OXIDOREDUCTASE"/>
    <property type="match status" value="1"/>
</dbReference>
<dbReference type="SUPFAM" id="SSF52218">
    <property type="entry name" value="Flavoproteins"/>
    <property type="match status" value="1"/>
</dbReference>
<evidence type="ECO:0000256" key="4">
    <source>
        <dbReference type="ARBA" id="ARBA00023027"/>
    </source>
</evidence>
<dbReference type="EMBL" id="LDZY01000002">
    <property type="protein sequence ID" value="KLU67307.1"/>
    <property type="molecule type" value="Genomic_DNA"/>
</dbReference>
<keyword evidence="3 6" id="KW-0560">Oxidoreductase</keyword>
<dbReference type="InterPro" id="IPR029039">
    <property type="entry name" value="Flavoprotein-like_sf"/>
</dbReference>
<feature type="binding site" evidence="6">
    <location>
        <begin position="88"/>
        <end position="91"/>
    </location>
    <ligand>
        <name>FMN</name>
        <dbReference type="ChEBI" id="CHEBI:58210"/>
    </ligand>
</feature>
<accession>A0A0J1FVH4</accession>
<evidence type="ECO:0000256" key="6">
    <source>
        <dbReference type="HAMAP-Rule" id="MF_01216"/>
    </source>
</evidence>
<reference evidence="8 9" key="1">
    <citation type="submission" date="2015-06" db="EMBL/GenBank/DDBJ databases">
        <title>Draft genome of the moderately acidophilic sulfate reducer Candidatus Desulfosporosinus acididurans strain M1.</title>
        <authorList>
            <person name="Poehlein A."/>
            <person name="Petzsch P."/>
            <person name="Johnson B.D."/>
            <person name="Schloemann M."/>
            <person name="Daniel R."/>
            <person name="Muehling M."/>
        </authorList>
    </citation>
    <scope>NUCLEOTIDE SEQUENCE [LARGE SCALE GENOMIC DNA]</scope>
    <source>
        <strain evidence="8 9">M1</strain>
    </source>
</reference>
<organism evidence="8 9">
    <name type="scientific">Desulfosporosinus acididurans</name>
    <dbReference type="NCBI Taxonomy" id="476652"/>
    <lineage>
        <taxon>Bacteria</taxon>
        <taxon>Bacillati</taxon>
        <taxon>Bacillota</taxon>
        <taxon>Clostridia</taxon>
        <taxon>Eubacteriales</taxon>
        <taxon>Desulfitobacteriaceae</taxon>
        <taxon>Desulfosporosinus</taxon>
    </lineage>
</organism>
<comment type="caution">
    <text evidence="6">Lacks conserved residue(s) required for the propagation of feature annotation.</text>
</comment>
<dbReference type="AlphaFoldDB" id="A0A0J1FVH4"/>
<dbReference type="InterPro" id="IPR050104">
    <property type="entry name" value="FMN-dep_NADH:Q_OxRdtase_AzoR1"/>
</dbReference>
<dbReference type="GO" id="GO:0016652">
    <property type="term" value="F:oxidoreductase activity, acting on NAD(P)H as acceptor"/>
    <property type="evidence" value="ECO:0007669"/>
    <property type="project" value="UniProtKB-UniRule"/>
</dbReference>
<dbReference type="GO" id="GO:0016655">
    <property type="term" value="F:oxidoreductase activity, acting on NAD(P)H, quinone or similar compound as acceptor"/>
    <property type="evidence" value="ECO:0007669"/>
    <property type="project" value="InterPro"/>
</dbReference>
<evidence type="ECO:0000259" key="7">
    <source>
        <dbReference type="Pfam" id="PF02525"/>
    </source>
</evidence>
<keyword evidence="2 6" id="KW-0288">FMN</keyword>
<evidence type="ECO:0000313" key="9">
    <source>
        <dbReference type="Proteomes" id="UP000036356"/>
    </source>
</evidence>
<dbReference type="PANTHER" id="PTHR43741">
    <property type="entry name" value="FMN-DEPENDENT NADH-AZOREDUCTASE 1"/>
    <property type="match status" value="1"/>
</dbReference>
<keyword evidence="1 6" id="KW-0285">Flavoprotein</keyword>
<dbReference type="EC" id="1.6.5.-" evidence="6"/>
<comment type="catalytic activity">
    <reaction evidence="6">
        <text>2 a quinone + NADH + H(+) = 2 a 1,4-benzosemiquinone + NAD(+)</text>
        <dbReference type="Rhea" id="RHEA:65952"/>
        <dbReference type="ChEBI" id="CHEBI:15378"/>
        <dbReference type="ChEBI" id="CHEBI:57540"/>
        <dbReference type="ChEBI" id="CHEBI:57945"/>
        <dbReference type="ChEBI" id="CHEBI:132124"/>
        <dbReference type="ChEBI" id="CHEBI:134225"/>
    </reaction>
</comment>
<comment type="similarity">
    <text evidence="6">Belongs to the azoreductase type 1 family.</text>
</comment>
<evidence type="ECO:0000256" key="3">
    <source>
        <dbReference type="ARBA" id="ARBA00023002"/>
    </source>
</evidence>
<comment type="subunit">
    <text evidence="6">Homodimer.</text>
</comment>
<comment type="caution">
    <text evidence="8">The sequence shown here is derived from an EMBL/GenBank/DDBJ whole genome shotgun (WGS) entry which is preliminary data.</text>
</comment>
<dbReference type="RefSeq" id="WP_047808468.1">
    <property type="nucleotide sequence ID" value="NZ_LDZY01000002.1"/>
</dbReference>
<comment type="cofactor">
    <cofactor evidence="6">
        <name>FMN</name>
        <dbReference type="ChEBI" id="CHEBI:58210"/>
    </cofactor>
    <text evidence="6">Binds 1 FMN per subunit.</text>
</comment>
<dbReference type="Gene3D" id="3.40.50.360">
    <property type="match status" value="1"/>
</dbReference>
<evidence type="ECO:0000313" key="8">
    <source>
        <dbReference type="EMBL" id="KLU67307.1"/>
    </source>
</evidence>
<name>A0A0J1FVH4_9FIRM</name>
<dbReference type="GO" id="GO:0009055">
    <property type="term" value="F:electron transfer activity"/>
    <property type="evidence" value="ECO:0007669"/>
    <property type="project" value="UniProtKB-UniRule"/>
</dbReference>
<gene>
    <name evidence="8" type="primary">azoR2</name>
    <name evidence="6" type="synonym">azoR</name>
    <name evidence="8" type="ORF">DEAC_c05190</name>
</gene>
<evidence type="ECO:0000256" key="5">
    <source>
        <dbReference type="ARBA" id="ARBA00048542"/>
    </source>
</evidence>
<feature type="domain" description="Flavodoxin-like fold" evidence="7">
    <location>
        <begin position="4"/>
        <end position="195"/>
    </location>
</feature>
<dbReference type="Proteomes" id="UP000036356">
    <property type="component" value="Unassembled WGS sequence"/>
</dbReference>
<dbReference type="PATRIC" id="fig|476652.3.peg.525"/>
<dbReference type="EC" id="1.7.1.17" evidence="6"/>
<dbReference type="InterPro" id="IPR003680">
    <property type="entry name" value="Flavodoxin_fold"/>
</dbReference>
<feature type="binding site" evidence="6">
    <location>
        <begin position="134"/>
        <end position="137"/>
    </location>
    <ligand>
        <name>FMN</name>
        <dbReference type="ChEBI" id="CHEBI:58210"/>
    </ligand>
</feature>
<dbReference type="HAMAP" id="MF_01216">
    <property type="entry name" value="Azoreductase_type1"/>
    <property type="match status" value="1"/>
</dbReference>
<comment type="function">
    <text evidence="6">Also exhibits azoreductase activity. Catalyzes the reductive cleavage of the azo bond in aromatic azo compounds to the corresponding amines.</text>
</comment>
<sequence length="200" mass="22201">MTQKLLYVKANPKADSQSNTLTLANVFVQEYQTKNPESEIVIIDLYKEDIKPLDADTLAKMFSGEKNRALDYANQFASADKYVIAAPMWNLGIPAILKAYFDYVSYVGVSFKYTAEGPIGLLADKPRKAVHISSRGGVYSEGAAKEFDLSDKYVRTILGFFGINQVESLFLENANVLQGDDLRKAIDQSHQAARNLAANF</sequence>
<keyword evidence="4 6" id="KW-0520">NAD</keyword>
<dbReference type="InterPro" id="IPR023048">
    <property type="entry name" value="NADH:quinone_OxRdtase_FMN_depd"/>
</dbReference>
<comment type="catalytic activity">
    <reaction evidence="5">
        <text>N,N-dimethyl-1,4-phenylenediamine + anthranilate + 2 NAD(+) = 2-(4-dimethylaminophenyl)diazenylbenzoate + 2 NADH + 2 H(+)</text>
        <dbReference type="Rhea" id="RHEA:55872"/>
        <dbReference type="ChEBI" id="CHEBI:15378"/>
        <dbReference type="ChEBI" id="CHEBI:15783"/>
        <dbReference type="ChEBI" id="CHEBI:16567"/>
        <dbReference type="ChEBI" id="CHEBI:57540"/>
        <dbReference type="ChEBI" id="CHEBI:57945"/>
        <dbReference type="ChEBI" id="CHEBI:71579"/>
        <dbReference type="EC" id="1.7.1.17"/>
    </reaction>
    <physiologicalReaction direction="right-to-left" evidence="5">
        <dbReference type="Rhea" id="RHEA:55874"/>
    </physiologicalReaction>
</comment>
<keyword evidence="9" id="KW-1185">Reference proteome</keyword>
<dbReference type="Pfam" id="PF02525">
    <property type="entry name" value="Flavodoxin_2"/>
    <property type="match status" value="1"/>
</dbReference>
<comment type="function">
    <text evidence="6">Quinone reductase that provides resistance to thiol-specific stress caused by electrophilic quinones.</text>
</comment>
<evidence type="ECO:0000256" key="2">
    <source>
        <dbReference type="ARBA" id="ARBA00022643"/>
    </source>
</evidence>
<proteinExistence type="inferred from homology"/>
<dbReference type="GO" id="GO:0010181">
    <property type="term" value="F:FMN binding"/>
    <property type="evidence" value="ECO:0007669"/>
    <property type="project" value="UniProtKB-UniRule"/>
</dbReference>
<evidence type="ECO:0000256" key="1">
    <source>
        <dbReference type="ARBA" id="ARBA00022630"/>
    </source>
</evidence>